<feature type="transmembrane region" description="Helical" evidence="8">
    <location>
        <begin position="306"/>
        <end position="329"/>
    </location>
</feature>
<evidence type="ECO:0000256" key="2">
    <source>
        <dbReference type="ARBA" id="ARBA00022448"/>
    </source>
</evidence>
<dbReference type="AlphaFoldDB" id="A0A8C4T0B5"/>
<reference evidence="9" key="1">
    <citation type="submission" date="2025-08" db="UniProtKB">
        <authorList>
            <consortium name="Ensembl"/>
        </authorList>
    </citation>
    <scope>IDENTIFICATION</scope>
</reference>
<feature type="transmembrane region" description="Helical" evidence="8">
    <location>
        <begin position="349"/>
        <end position="374"/>
    </location>
</feature>
<comment type="similarity">
    <text evidence="8">Belongs to the dicarboxylate/amino acid:cation symporter (DAACS) (TC 2.A.23) family.</text>
</comment>
<evidence type="ECO:0000313" key="9">
    <source>
        <dbReference type="Ensembl" id="ENSECRP00000025059.1"/>
    </source>
</evidence>
<keyword evidence="3 8" id="KW-0812">Transmembrane</keyword>
<reference evidence="9" key="2">
    <citation type="submission" date="2025-09" db="UniProtKB">
        <authorList>
            <consortium name="Ensembl"/>
        </authorList>
    </citation>
    <scope>IDENTIFICATION</scope>
</reference>
<dbReference type="GO" id="GO:0015180">
    <property type="term" value="F:L-alanine transmembrane transporter activity"/>
    <property type="evidence" value="ECO:0007669"/>
    <property type="project" value="TreeGrafter"/>
</dbReference>
<dbReference type="Proteomes" id="UP000694620">
    <property type="component" value="Unassembled WGS sequence"/>
</dbReference>
<feature type="transmembrane region" description="Helical" evidence="8">
    <location>
        <begin position="47"/>
        <end position="65"/>
    </location>
</feature>
<keyword evidence="6 8" id="KW-0472">Membrane</keyword>
<evidence type="ECO:0000313" key="10">
    <source>
        <dbReference type="Proteomes" id="UP000694620"/>
    </source>
</evidence>
<keyword evidence="10" id="KW-1185">Reference proteome</keyword>
<evidence type="ECO:0000256" key="6">
    <source>
        <dbReference type="ARBA" id="ARBA00023136"/>
    </source>
</evidence>
<dbReference type="InterPro" id="IPR050746">
    <property type="entry name" value="DAACS"/>
</dbReference>
<dbReference type="SUPFAM" id="SSF118215">
    <property type="entry name" value="Proton glutamate symport protein"/>
    <property type="match status" value="1"/>
</dbReference>
<evidence type="ECO:0000256" key="5">
    <source>
        <dbReference type="ARBA" id="ARBA00022989"/>
    </source>
</evidence>
<dbReference type="PRINTS" id="PR00173">
    <property type="entry name" value="EDTRNSPORT"/>
</dbReference>
<dbReference type="GO" id="GO:0015183">
    <property type="term" value="F:L-aspartate transmembrane transporter activity"/>
    <property type="evidence" value="ECO:0007669"/>
    <property type="project" value="TreeGrafter"/>
</dbReference>
<evidence type="ECO:0000256" key="1">
    <source>
        <dbReference type="ARBA" id="ARBA00004141"/>
    </source>
</evidence>
<sequence length="507" mass="54517">MGKTKEMNGHAGGQEEFAVSATIQVEEKDSGRPTRNKLVGFLRRNKLVILTVSGVLVGVGIGLAVRRMELSRAHMIYFAFPGEMLLRMLKMIILPLVVCSLVSGAASLDTRSLGKLGGIAVAYFLVTTLIASGIAVALAFIIKPGVGAGRLNTNSLGLSDTVNTDKETVDSFLDLARNLFPANLVAAAFRSIPVGTEAEGMNILGLVLFAIIFGIALRKLGSEGEELIRFFNSFNEATMVIVTWIMWYIPIGITFLVASKIVEMEDIVLLVTSLGKYILASILGHIIHGGIVLPLIYFGLTRKNPFSFLSGLITPFATAFATCSSSATLPSMIKCIEENNGVDKRISRFILPIGATVNMDGAAIFQCIAAVFIAQLNEVELNAGQIFTILVTATASSVGAAGVPAGGIITIAIILEAIGLPTNDLSLMLAVDWIELLRERLSNTMQEQEFYETVSRGSEEGGRVLPTCWNSRRRQQKDMIKVEQILLYKVVVPVKDGLQATFISVAG</sequence>
<feature type="transmembrane region" description="Helical" evidence="8">
    <location>
        <begin position="200"/>
        <end position="217"/>
    </location>
</feature>
<dbReference type="GO" id="GO:0005886">
    <property type="term" value="C:plasma membrane"/>
    <property type="evidence" value="ECO:0007669"/>
    <property type="project" value="TreeGrafter"/>
</dbReference>
<dbReference type="InterPro" id="IPR001991">
    <property type="entry name" value="Na-dicarboxylate_symporter"/>
</dbReference>
<proteinExistence type="inferred from homology"/>
<comment type="subcellular location">
    <subcellularLocation>
        <location evidence="1 8">Membrane</location>
        <topology evidence="1 8">Multi-pass membrane protein</topology>
    </subcellularLocation>
</comment>
<feature type="transmembrane region" description="Helical" evidence="8">
    <location>
        <begin position="237"/>
        <end position="257"/>
    </location>
</feature>
<dbReference type="GO" id="GO:0015194">
    <property type="term" value="F:L-serine transmembrane transporter activity"/>
    <property type="evidence" value="ECO:0007669"/>
    <property type="project" value="TreeGrafter"/>
</dbReference>
<dbReference type="GeneTree" id="ENSGT00940000157081"/>
<name>A0A8C4T0B5_ERPCA</name>
<accession>A0A8C4T0B5</accession>
<feature type="transmembrane region" description="Helical" evidence="8">
    <location>
        <begin position="277"/>
        <end position="300"/>
    </location>
</feature>
<dbReference type="PANTHER" id="PTHR11958">
    <property type="entry name" value="SODIUM/DICARBOXYLATE SYMPORTER-RELATED"/>
    <property type="match status" value="1"/>
</dbReference>
<organism evidence="9 10">
    <name type="scientific">Erpetoichthys calabaricus</name>
    <name type="common">Rope fish</name>
    <name type="synonym">Calamoichthys calabaricus</name>
    <dbReference type="NCBI Taxonomy" id="27687"/>
    <lineage>
        <taxon>Eukaryota</taxon>
        <taxon>Metazoa</taxon>
        <taxon>Chordata</taxon>
        <taxon>Craniata</taxon>
        <taxon>Vertebrata</taxon>
        <taxon>Euteleostomi</taxon>
        <taxon>Actinopterygii</taxon>
        <taxon>Polypteriformes</taxon>
        <taxon>Polypteridae</taxon>
        <taxon>Erpetoichthys</taxon>
    </lineage>
</organism>
<dbReference type="Pfam" id="PF00375">
    <property type="entry name" value="SDF"/>
    <property type="match status" value="1"/>
</dbReference>
<keyword evidence="5 8" id="KW-1133">Transmembrane helix</keyword>
<keyword evidence="4 8" id="KW-0769">Symport</keyword>
<feature type="transmembrane region" description="Helical" evidence="8">
    <location>
        <begin position="120"/>
        <end position="142"/>
    </location>
</feature>
<evidence type="ECO:0000256" key="8">
    <source>
        <dbReference type="RuleBase" id="RU361216"/>
    </source>
</evidence>
<feature type="transmembrane region" description="Helical" evidence="8">
    <location>
        <begin position="85"/>
        <end position="108"/>
    </location>
</feature>
<dbReference type="GO" id="GO:0015813">
    <property type="term" value="P:L-glutamate transmembrane transport"/>
    <property type="evidence" value="ECO:0007669"/>
    <property type="project" value="TreeGrafter"/>
</dbReference>
<dbReference type="PANTHER" id="PTHR11958:SF20">
    <property type="entry name" value="NEUTRAL AMINO ACID TRANSPORTER A"/>
    <property type="match status" value="1"/>
</dbReference>
<evidence type="ECO:0000256" key="4">
    <source>
        <dbReference type="ARBA" id="ARBA00022847"/>
    </source>
</evidence>
<evidence type="ECO:0000256" key="7">
    <source>
        <dbReference type="ARBA" id="ARBA00023180"/>
    </source>
</evidence>
<dbReference type="GO" id="GO:0015195">
    <property type="term" value="F:L-threonine transmembrane transporter activity"/>
    <property type="evidence" value="ECO:0007669"/>
    <property type="project" value="TreeGrafter"/>
</dbReference>
<feature type="transmembrane region" description="Helical" evidence="8">
    <location>
        <begin position="386"/>
        <end position="415"/>
    </location>
</feature>
<evidence type="ECO:0000256" key="3">
    <source>
        <dbReference type="ARBA" id="ARBA00022692"/>
    </source>
</evidence>
<dbReference type="PROSITE" id="PS00713">
    <property type="entry name" value="NA_DICARBOXYL_SYMP_1"/>
    <property type="match status" value="1"/>
</dbReference>
<dbReference type="Gene3D" id="1.10.3860.10">
    <property type="entry name" value="Sodium:dicarboxylate symporter"/>
    <property type="match status" value="1"/>
</dbReference>
<dbReference type="PROSITE" id="PS00714">
    <property type="entry name" value="NA_DICARBOXYL_SYMP_2"/>
    <property type="match status" value="1"/>
</dbReference>
<dbReference type="InterPro" id="IPR036458">
    <property type="entry name" value="Na:dicarbo_symporter_sf"/>
</dbReference>
<dbReference type="Ensembl" id="ENSECRT00000025600.1">
    <property type="protein sequence ID" value="ENSECRP00000025059.1"/>
    <property type="gene ID" value="ENSECRG00000016929.1"/>
</dbReference>
<keyword evidence="7" id="KW-0325">Glycoprotein</keyword>
<protein>
    <recommendedName>
        <fullName evidence="8">Amino acid transporter</fullName>
    </recommendedName>
</protein>
<keyword evidence="2 8" id="KW-0813">Transport</keyword>
<dbReference type="GO" id="GO:0015293">
    <property type="term" value="F:symporter activity"/>
    <property type="evidence" value="ECO:0007669"/>
    <property type="project" value="UniProtKB-UniRule"/>
</dbReference>
<dbReference type="InterPro" id="IPR018107">
    <property type="entry name" value="Na-dicarboxylate_symporter_CS"/>
</dbReference>